<keyword evidence="2" id="KW-1185">Reference proteome</keyword>
<evidence type="ECO:0000313" key="2">
    <source>
        <dbReference type="Proteomes" id="UP000637788"/>
    </source>
</evidence>
<comment type="caution">
    <text evidence="1">The sequence shown here is derived from an EMBL/GenBank/DDBJ whole genome shotgun (WGS) entry which is preliminary data.</text>
</comment>
<dbReference type="AlphaFoldDB" id="A0A917VMJ5"/>
<reference evidence="1" key="1">
    <citation type="journal article" date="2014" name="Int. J. Syst. Evol. Microbiol.">
        <title>Complete genome sequence of Corynebacterium casei LMG S-19264T (=DSM 44701T), isolated from a smear-ripened cheese.</title>
        <authorList>
            <consortium name="US DOE Joint Genome Institute (JGI-PGF)"/>
            <person name="Walter F."/>
            <person name="Albersmeier A."/>
            <person name="Kalinowski J."/>
            <person name="Ruckert C."/>
        </authorList>
    </citation>
    <scope>NUCLEOTIDE SEQUENCE</scope>
    <source>
        <strain evidence="1">JCM 3035</strain>
    </source>
</reference>
<sequence>MPQAALDASAKQRNTAQRIFGRLTFSSTIILPGTDSYPLARIEVSGRSSRRLLTWGARQTEGSGT</sequence>
<dbReference type="EMBL" id="BMPQ01000022">
    <property type="protein sequence ID" value="GGK96088.1"/>
    <property type="molecule type" value="Genomic_DNA"/>
</dbReference>
<accession>A0A917VMJ5</accession>
<gene>
    <name evidence="1" type="ORF">GCM10010094_66190</name>
</gene>
<dbReference type="RefSeq" id="WP_189325440.1">
    <property type="nucleotide sequence ID" value="NZ_BMPQ01000022.1"/>
</dbReference>
<dbReference type="Proteomes" id="UP000637788">
    <property type="component" value="Unassembled WGS sequence"/>
</dbReference>
<name>A0A917VMJ5_9ACTN</name>
<organism evidence="1 2">
    <name type="scientific">Streptomyces flaveus</name>
    <dbReference type="NCBI Taxonomy" id="66370"/>
    <lineage>
        <taxon>Bacteria</taxon>
        <taxon>Bacillati</taxon>
        <taxon>Actinomycetota</taxon>
        <taxon>Actinomycetes</taxon>
        <taxon>Kitasatosporales</taxon>
        <taxon>Streptomycetaceae</taxon>
        <taxon>Streptomyces</taxon>
        <taxon>Streptomyces aurantiacus group</taxon>
    </lineage>
</organism>
<reference evidence="1" key="2">
    <citation type="submission" date="2020-09" db="EMBL/GenBank/DDBJ databases">
        <authorList>
            <person name="Sun Q."/>
            <person name="Ohkuma M."/>
        </authorList>
    </citation>
    <scope>NUCLEOTIDE SEQUENCE</scope>
    <source>
        <strain evidence="1">JCM 3035</strain>
    </source>
</reference>
<proteinExistence type="predicted"/>
<evidence type="ECO:0000313" key="1">
    <source>
        <dbReference type="EMBL" id="GGK96088.1"/>
    </source>
</evidence>
<protein>
    <submittedName>
        <fullName evidence="1">Uncharacterized protein</fullName>
    </submittedName>
</protein>